<accession>A0A0R1S8G4</accession>
<evidence type="ECO:0000313" key="9">
    <source>
        <dbReference type="Proteomes" id="UP000051647"/>
    </source>
</evidence>
<dbReference type="GO" id="GO:0016616">
    <property type="term" value="F:oxidoreductase activity, acting on the CH-OH group of donors, NAD or NADP as acceptor"/>
    <property type="evidence" value="ECO:0007669"/>
    <property type="project" value="UniProtKB-ARBA"/>
</dbReference>
<dbReference type="PROSITE" id="PS00798">
    <property type="entry name" value="ALDOKETO_REDUCTASE_1"/>
    <property type="match status" value="1"/>
</dbReference>
<dbReference type="PROSITE" id="PS00062">
    <property type="entry name" value="ALDOKETO_REDUCTASE_2"/>
    <property type="match status" value="1"/>
</dbReference>
<reference evidence="8 9" key="1">
    <citation type="journal article" date="2015" name="Genome Announc.">
        <title>Expanding the biotechnology potential of lactobacilli through comparative genomics of 213 strains and associated genera.</title>
        <authorList>
            <person name="Sun Z."/>
            <person name="Harris H.M."/>
            <person name="McCann A."/>
            <person name="Guo C."/>
            <person name="Argimon S."/>
            <person name="Zhang W."/>
            <person name="Yang X."/>
            <person name="Jeffery I.B."/>
            <person name="Cooney J.C."/>
            <person name="Kagawa T.F."/>
            <person name="Liu W."/>
            <person name="Song Y."/>
            <person name="Salvetti E."/>
            <person name="Wrobel A."/>
            <person name="Rasinkangas P."/>
            <person name="Parkhill J."/>
            <person name="Rea M.C."/>
            <person name="O'Sullivan O."/>
            <person name="Ritari J."/>
            <person name="Douillard F.P."/>
            <person name="Paul Ross R."/>
            <person name="Yang R."/>
            <person name="Briner A.E."/>
            <person name="Felis G.E."/>
            <person name="de Vos W.M."/>
            <person name="Barrangou R."/>
            <person name="Klaenhammer T.R."/>
            <person name="Caufield P.W."/>
            <person name="Cui Y."/>
            <person name="Zhang H."/>
            <person name="O'Toole P.W."/>
        </authorList>
    </citation>
    <scope>NUCLEOTIDE SEQUENCE [LARGE SCALE GENOMIC DNA]</scope>
    <source>
        <strain evidence="8 9">DSM 14857</strain>
    </source>
</reference>
<evidence type="ECO:0000256" key="5">
    <source>
        <dbReference type="PIRSR" id="PIRSR000097-2"/>
    </source>
</evidence>
<evidence type="ECO:0000256" key="1">
    <source>
        <dbReference type="ARBA" id="ARBA00007905"/>
    </source>
</evidence>
<organism evidence="8 9">
    <name type="scientific">Companilactobacillus versmoldensis DSM 14857 = KCTC 3814</name>
    <dbReference type="NCBI Taxonomy" id="1423815"/>
    <lineage>
        <taxon>Bacteria</taxon>
        <taxon>Bacillati</taxon>
        <taxon>Bacillota</taxon>
        <taxon>Bacilli</taxon>
        <taxon>Lactobacillales</taxon>
        <taxon>Lactobacillaceae</taxon>
        <taxon>Companilactobacillus</taxon>
    </lineage>
</organism>
<feature type="domain" description="NADP-dependent oxidoreductase" evidence="7">
    <location>
        <begin position="26"/>
        <end position="260"/>
    </location>
</feature>
<name>A0A0R1S8G4_9LACO</name>
<dbReference type="PIRSF" id="PIRSF000097">
    <property type="entry name" value="AKR"/>
    <property type="match status" value="1"/>
</dbReference>
<dbReference type="PRINTS" id="PR00069">
    <property type="entry name" value="ALDKETRDTASE"/>
</dbReference>
<sequence>MADIPEIEFNNGEKIPQIGLGVFLMKDKNEFMKAIQWAIDAGYRHFDTAAFYGNEAWLGEALRNSGLKREEFFITSKVWNSDHGYEETKAAFATTMQKLGLDYLDLYLIHWPANDYIETWQAMEELYKAGKIKSIGVSNFKEHHLADLMARCEVKPVIDQIETHPYFQQKNLVKYLHDHDIAHEAWSPMGRGSDGIFADTTLKAIAAKHHKTVAQVILRWHLQRQTVIIPKSIHEKRIKENFDIFDFELNNDEMARIADLDTGKRIYRDPDDTEWLAKSAKTPLPE</sequence>
<dbReference type="PANTHER" id="PTHR43827">
    <property type="entry name" value="2,5-DIKETO-D-GLUCONIC ACID REDUCTASE"/>
    <property type="match status" value="1"/>
</dbReference>
<comment type="similarity">
    <text evidence="1">Belongs to the aldo/keto reductase family.</text>
</comment>
<feature type="active site" description="Proton donor" evidence="4">
    <location>
        <position position="52"/>
    </location>
</feature>
<dbReference type="FunFam" id="3.20.20.100:FF:000015">
    <property type="entry name" value="Oxidoreductase, aldo/keto reductase family"/>
    <property type="match status" value="1"/>
</dbReference>
<dbReference type="InterPro" id="IPR036812">
    <property type="entry name" value="NAD(P)_OxRdtase_dom_sf"/>
</dbReference>
<evidence type="ECO:0000256" key="3">
    <source>
        <dbReference type="ARBA" id="ARBA00023002"/>
    </source>
</evidence>
<dbReference type="STRING" id="1423815.FC27_GL001285"/>
<evidence type="ECO:0000256" key="6">
    <source>
        <dbReference type="PIRSR" id="PIRSR000097-3"/>
    </source>
</evidence>
<dbReference type="PATRIC" id="fig|1423815.3.peg.1317"/>
<comment type="caution">
    <text evidence="8">The sequence shown here is derived from an EMBL/GenBank/DDBJ whole genome shotgun (WGS) entry which is preliminary data.</text>
</comment>
<evidence type="ECO:0000256" key="4">
    <source>
        <dbReference type="PIRSR" id="PIRSR000097-1"/>
    </source>
</evidence>
<dbReference type="InterPro" id="IPR023210">
    <property type="entry name" value="NADP_OxRdtase_dom"/>
</dbReference>
<dbReference type="InterPro" id="IPR020471">
    <property type="entry name" value="AKR"/>
</dbReference>
<dbReference type="RefSeq" id="WP_010624631.1">
    <property type="nucleotide sequence ID" value="NZ_AZFA01000027.1"/>
</dbReference>
<feature type="site" description="Lowers pKa of active site Tyr" evidence="6">
    <location>
        <position position="77"/>
    </location>
</feature>
<evidence type="ECO:0000256" key="2">
    <source>
        <dbReference type="ARBA" id="ARBA00022857"/>
    </source>
</evidence>
<protein>
    <submittedName>
        <fullName evidence="8">Aldo keto reductase</fullName>
    </submittedName>
</protein>
<evidence type="ECO:0000313" key="8">
    <source>
        <dbReference type="EMBL" id="KRL65782.1"/>
    </source>
</evidence>
<dbReference type="SUPFAM" id="SSF51430">
    <property type="entry name" value="NAD(P)-linked oxidoreductase"/>
    <property type="match status" value="1"/>
</dbReference>
<dbReference type="PROSITE" id="PS00063">
    <property type="entry name" value="ALDOKETO_REDUCTASE_3"/>
    <property type="match status" value="1"/>
</dbReference>
<keyword evidence="9" id="KW-1185">Reference proteome</keyword>
<keyword evidence="3" id="KW-0560">Oxidoreductase</keyword>
<dbReference type="AlphaFoldDB" id="A0A0R1S8G4"/>
<dbReference type="eggNOG" id="COG0656">
    <property type="taxonomic scope" value="Bacteria"/>
</dbReference>
<dbReference type="OrthoDB" id="9804790at2"/>
<proteinExistence type="inferred from homology"/>
<dbReference type="PANTHER" id="PTHR43827:SF3">
    <property type="entry name" value="NADP-DEPENDENT OXIDOREDUCTASE DOMAIN-CONTAINING PROTEIN"/>
    <property type="match status" value="1"/>
</dbReference>
<dbReference type="Pfam" id="PF00248">
    <property type="entry name" value="Aldo_ket_red"/>
    <property type="match status" value="1"/>
</dbReference>
<feature type="binding site" evidence="5">
    <location>
        <position position="110"/>
    </location>
    <ligand>
        <name>substrate</name>
    </ligand>
</feature>
<dbReference type="EMBL" id="AZFA01000027">
    <property type="protein sequence ID" value="KRL65782.1"/>
    <property type="molecule type" value="Genomic_DNA"/>
</dbReference>
<gene>
    <name evidence="8" type="ORF">FC27_GL001285</name>
</gene>
<dbReference type="Gene3D" id="3.20.20.100">
    <property type="entry name" value="NADP-dependent oxidoreductase domain"/>
    <property type="match status" value="1"/>
</dbReference>
<dbReference type="Proteomes" id="UP000051647">
    <property type="component" value="Unassembled WGS sequence"/>
</dbReference>
<dbReference type="InterPro" id="IPR018170">
    <property type="entry name" value="Aldo/ket_reductase_CS"/>
</dbReference>
<evidence type="ECO:0000259" key="7">
    <source>
        <dbReference type="Pfam" id="PF00248"/>
    </source>
</evidence>
<keyword evidence="2" id="KW-0521">NADP</keyword>